<dbReference type="Pfam" id="PF00581">
    <property type="entry name" value="Rhodanese"/>
    <property type="match status" value="1"/>
</dbReference>
<dbReference type="InterPro" id="IPR036873">
    <property type="entry name" value="Rhodanese-like_dom_sf"/>
</dbReference>
<name>A0AA38R9X4_9PEZI</name>
<dbReference type="GO" id="GO:0004725">
    <property type="term" value="F:protein tyrosine phosphatase activity"/>
    <property type="evidence" value="ECO:0007669"/>
    <property type="project" value="TreeGrafter"/>
</dbReference>
<dbReference type="PROSITE" id="PS50206">
    <property type="entry name" value="RHODANESE_3"/>
    <property type="match status" value="1"/>
</dbReference>
<dbReference type="SUPFAM" id="SSF52821">
    <property type="entry name" value="Rhodanese/Cell cycle control phosphatase"/>
    <property type="match status" value="1"/>
</dbReference>
<dbReference type="AlphaFoldDB" id="A0AA38R9X4"/>
<reference evidence="2" key="1">
    <citation type="submission" date="2022-07" db="EMBL/GenBank/DDBJ databases">
        <title>Fungi with potential for degradation of polypropylene.</title>
        <authorList>
            <person name="Gostincar C."/>
        </authorList>
    </citation>
    <scope>NUCLEOTIDE SEQUENCE</scope>
    <source>
        <strain evidence="2">EXF-13308</strain>
    </source>
</reference>
<dbReference type="Gene3D" id="3.40.250.10">
    <property type="entry name" value="Rhodanese-like domain"/>
    <property type="match status" value="1"/>
</dbReference>
<gene>
    <name evidence="2" type="ORF">NKR23_g12202</name>
</gene>
<protein>
    <recommendedName>
        <fullName evidence="1">Rhodanese domain-containing protein</fullName>
    </recommendedName>
</protein>
<dbReference type="Proteomes" id="UP001174694">
    <property type="component" value="Unassembled WGS sequence"/>
</dbReference>
<dbReference type="GO" id="GO:0005737">
    <property type="term" value="C:cytoplasm"/>
    <property type="evidence" value="ECO:0007669"/>
    <property type="project" value="TreeGrafter"/>
</dbReference>
<dbReference type="PANTHER" id="PTHR10828:SF50">
    <property type="entry name" value="REDUCTASE (ARC2), PUTATIVE (AFU_ORTHOLOGUE AFUA_6G13400)-RELATED"/>
    <property type="match status" value="1"/>
</dbReference>
<dbReference type="EMBL" id="JANBVO010000089">
    <property type="protein sequence ID" value="KAJ9130440.1"/>
    <property type="molecule type" value="Genomic_DNA"/>
</dbReference>
<dbReference type="CDD" id="cd01443">
    <property type="entry name" value="Cdc25_Acr2p"/>
    <property type="match status" value="1"/>
</dbReference>
<dbReference type="PANTHER" id="PTHR10828">
    <property type="entry name" value="M-PHASE INDUCER PHOSPHATASE DUAL SPECIFICITY PHOSPHATASE CDC25"/>
    <property type="match status" value="1"/>
</dbReference>
<proteinExistence type="predicted"/>
<evidence type="ECO:0000259" key="1">
    <source>
        <dbReference type="PROSITE" id="PS50206"/>
    </source>
</evidence>
<evidence type="ECO:0000313" key="3">
    <source>
        <dbReference type="Proteomes" id="UP001174694"/>
    </source>
</evidence>
<dbReference type="GO" id="GO:0005634">
    <property type="term" value="C:nucleus"/>
    <property type="evidence" value="ECO:0007669"/>
    <property type="project" value="TreeGrafter"/>
</dbReference>
<sequence length="161" mass="17567">MASSQQTSTAPEALAPWYAAYPAPRNSQPAAITREKLLKMIKGSESVAGKDFILVDLRRTDYQGGTIHGSINLPAQSLHPTIPTLYSMFKAAGISKVIWYCSSSRGRGARAAAWFSDYADDRGDSDIHSLILFEGINGWATAGGEFVKLMNEYDATFWVAK</sequence>
<accession>A0AA38R9X4</accession>
<feature type="domain" description="Rhodanese" evidence="1">
    <location>
        <begin position="48"/>
        <end position="148"/>
    </location>
</feature>
<keyword evidence="3" id="KW-1185">Reference proteome</keyword>
<organism evidence="2 3">
    <name type="scientific">Pleurostoma richardsiae</name>
    <dbReference type="NCBI Taxonomy" id="41990"/>
    <lineage>
        <taxon>Eukaryota</taxon>
        <taxon>Fungi</taxon>
        <taxon>Dikarya</taxon>
        <taxon>Ascomycota</taxon>
        <taxon>Pezizomycotina</taxon>
        <taxon>Sordariomycetes</taxon>
        <taxon>Sordariomycetidae</taxon>
        <taxon>Calosphaeriales</taxon>
        <taxon>Pleurostomataceae</taxon>
        <taxon>Pleurostoma</taxon>
    </lineage>
</organism>
<evidence type="ECO:0000313" key="2">
    <source>
        <dbReference type="EMBL" id="KAJ9130440.1"/>
    </source>
</evidence>
<comment type="caution">
    <text evidence="2">The sequence shown here is derived from an EMBL/GenBank/DDBJ whole genome shotgun (WGS) entry which is preliminary data.</text>
</comment>
<dbReference type="InterPro" id="IPR001763">
    <property type="entry name" value="Rhodanese-like_dom"/>
</dbReference>